<keyword evidence="5 8" id="KW-0863">Zinc-finger</keyword>
<dbReference type="GO" id="GO:0061630">
    <property type="term" value="F:ubiquitin protein ligase activity"/>
    <property type="evidence" value="ECO:0007669"/>
    <property type="project" value="UniProtKB-EC"/>
</dbReference>
<comment type="catalytic activity">
    <reaction evidence="1">
        <text>S-ubiquitinyl-[E2 ubiquitin-conjugating enzyme]-L-cysteine + [acceptor protein]-L-lysine = [E2 ubiquitin-conjugating enzyme]-L-cysteine + N(6)-ubiquitinyl-[acceptor protein]-L-lysine.</text>
        <dbReference type="EC" id="2.3.2.27"/>
    </reaction>
</comment>
<keyword evidence="7" id="KW-0862">Zinc</keyword>
<dbReference type="PANTHER" id="PTHR46463:SF10">
    <property type="entry name" value="OS01G0926200 PROTEIN"/>
    <property type="match status" value="1"/>
</dbReference>
<dbReference type="EMBL" id="BAABME010003649">
    <property type="protein sequence ID" value="GAA0159643.1"/>
    <property type="molecule type" value="Genomic_DNA"/>
</dbReference>
<evidence type="ECO:0000256" key="6">
    <source>
        <dbReference type="ARBA" id="ARBA00022786"/>
    </source>
</evidence>
<dbReference type="EC" id="2.3.2.27" evidence="2"/>
<gene>
    <name evidence="10" type="ORF">LIER_16369</name>
</gene>
<evidence type="ECO:0000256" key="5">
    <source>
        <dbReference type="ARBA" id="ARBA00022771"/>
    </source>
</evidence>
<evidence type="ECO:0000256" key="1">
    <source>
        <dbReference type="ARBA" id="ARBA00000900"/>
    </source>
</evidence>
<organism evidence="10 11">
    <name type="scientific">Lithospermum erythrorhizon</name>
    <name type="common">Purple gromwell</name>
    <name type="synonym">Lithospermum officinale var. erythrorhizon</name>
    <dbReference type="NCBI Taxonomy" id="34254"/>
    <lineage>
        <taxon>Eukaryota</taxon>
        <taxon>Viridiplantae</taxon>
        <taxon>Streptophyta</taxon>
        <taxon>Embryophyta</taxon>
        <taxon>Tracheophyta</taxon>
        <taxon>Spermatophyta</taxon>
        <taxon>Magnoliopsida</taxon>
        <taxon>eudicotyledons</taxon>
        <taxon>Gunneridae</taxon>
        <taxon>Pentapetalae</taxon>
        <taxon>asterids</taxon>
        <taxon>lamiids</taxon>
        <taxon>Boraginales</taxon>
        <taxon>Boraginaceae</taxon>
        <taxon>Boraginoideae</taxon>
        <taxon>Lithospermeae</taxon>
        <taxon>Lithospermum</taxon>
    </lineage>
</organism>
<dbReference type="Gene3D" id="3.30.40.10">
    <property type="entry name" value="Zinc/RING finger domain, C3HC4 (zinc finger)"/>
    <property type="match status" value="1"/>
</dbReference>
<keyword evidence="11" id="KW-1185">Reference proteome</keyword>
<dbReference type="PROSITE" id="PS50089">
    <property type="entry name" value="ZF_RING_2"/>
    <property type="match status" value="1"/>
</dbReference>
<dbReference type="Proteomes" id="UP001454036">
    <property type="component" value="Unassembled WGS sequence"/>
</dbReference>
<evidence type="ECO:0000256" key="2">
    <source>
        <dbReference type="ARBA" id="ARBA00012483"/>
    </source>
</evidence>
<dbReference type="PANTHER" id="PTHR46463">
    <property type="entry name" value="ZINC FINGER, RING/FYVE/PHD-TYPE"/>
    <property type="match status" value="1"/>
</dbReference>
<dbReference type="InterPro" id="IPR001841">
    <property type="entry name" value="Znf_RING"/>
</dbReference>
<proteinExistence type="predicted"/>
<evidence type="ECO:0000256" key="3">
    <source>
        <dbReference type="ARBA" id="ARBA00022679"/>
    </source>
</evidence>
<keyword evidence="6" id="KW-0833">Ubl conjugation pathway</keyword>
<protein>
    <recommendedName>
        <fullName evidence="2">RING-type E3 ubiquitin transferase</fullName>
        <ecNumber evidence="2">2.3.2.27</ecNumber>
    </recommendedName>
</protein>
<dbReference type="InterPro" id="IPR013083">
    <property type="entry name" value="Znf_RING/FYVE/PHD"/>
</dbReference>
<evidence type="ECO:0000256" key="4">
    <source>
        <dbReference type="ARBA" id="ARBA00022723"/>
    </source>
</evidence>
<reference evidence="10 11" key="1">
    <citation type="submission" date="2024-01" db="EMBL/GenBank/DDBJ databases">
        <title>The complete chloroplast genome sequence of Lithospermum erythrorhizon: insights into the phylogenetic relationship among Boraginaceae species and the maternal lineages of purple gromwells.</title>
        <authorList>
            <person name="Okada T."/>
            <person name="Watanabe K."/>
        </authorList>
    </citation>
    <scope>NUCLEOTIDE SEQUENCE [LARGE SCALE GENOMIC DNA]</scope>
</reference>
<accession>A0AAV3Q8W0</accession>
<dbReference type="Pfam" id="PF13639">
    <property type="entry name" value="zf-RING_2"/>
    <property type="match status" value="1"/>
</dbReference>
<evidence type="ECO:0000313" key="10">
    <source>
        <dbReference type="EMBL" id="GAA0159643.1"/>
    </source>
</evidence>
<evidence type="ECO:0000259" key="9">
    <source>
        <dbReference type="PROSITE" id="PS50089"/>
    </source>
</evidence>
<dbReference type="CDD" id="cd23116">
    <property type="entry name" value="RING-H2_AIRP1-like"/>
    <property type="match status" value="1"/>
</dbReference>
<dbReference type="AlphaFoldDB" id="A0AAV3Q8W0"/>
<name>A0AAV3Q8W0_LITER</name>
<evidence type="ECO:0000313" key="11">
    <source>
        <dbReference type="Proteomes" id="UP001454036"/>
    </source>
</evidence>
<keyword evidence="3" id="KW-0808">Transferase</keyword>
<evidence type="ECO:0000256" key="7">
    <source>
        <dbReference type="ARBA" id="ARBA00022833"/>
    </source>
</evidence>
<evidence type="ECO:0000256" key="8">
    <source>
        <dbReference type="PROSITE-ProRule" id="PRU00175"/>
    </source>
</evidence>
<comment type="caution">
    <text evidence="10">The sequence shown here is derived from an EMBL/GenBank/DDBJ whole genome shotgun (WGS) entry which is preliminary data.</text>
</comment>
<sequence length="232" mass="25933">MGGFCCCCPCGEEFEEYPNSSNSVLRLCISLRVLFLHLFGGYGTTFQRIEGRPVSPPPQGGTSMSSGISTAGQDGFAVDVCHPAPRPAPFDADQRYSRLHRDGLVFRREKSMTHLQEESEALRRNMSSSGLELLDSGKKRNVVESLEVLKSSQSETSEKLYGTKEARGLLYIHPSSEEEDVCPTCLEEYTPENPQITTRCSHHFHLGCIYEWMERSDTCPICGKDMEFCESP</sequence>
<keyword evidence="4" id="KW-0479">Metal-binding</keyword>
<dbReference type="SUPFAM" id="SSF57850">
    <property type="entry name" value="RING/U-box"/>
    <property type="match status" value="1"/>
</dbReference>
<dbReference type="SMART" id="SM00184">
    <property type="entry name" value="RING"/>
    <property type="match status" value="1"/>
</dbReference>
<dbReference type="GO" id="GO:0008270">
    <property type="term" value="F:zinc ion binding"/>
    <property type="evidence" value="ECO:0007669"/>
    <property type="project" value="UniProtKB-KW"/>
</dbReference>
<feature type="domain" description="RING-type" evidence="9">
    <location>
        <begin position="182"/>
        <end position="222"/>
    </location>
</feature>